<evidence type="ECO:0000313" key="3">
    <source>
        <dbReference type="Proteomes" id="UP000681340"/>
    </source>
</evidence>
<organism evidence="2 3">
    <name type="scientific">Actinoplanes auranticolor</name>
    <dbReference type="NCBI Taxonomy" id="47988"/>
    <lineage>
        <taxon>Bacteria</taxon>
        <taxon>Bacillati</taxon>
        <taxon>Actinomycetota</taxon>
        <taxon>Actinomycetes</taxon>
        <taxon>Micromonosporales</taxon>
        <taxon>Micromonosporaceae</taxon>
        <taxon>Actinoplanes</taxon>
    </lineage>
</organism>
<keyword evidence="3" id="KW-1185">Reference proteome</keyword>
<reference evidence="2" key="1">
    <citation type="submission" date="2021-03" db="EMBL/GenBank/DDBJ databases">
        <title>Whole genome shotgun sequence of Actinoplanes auranticolor NBRC 12245.</title>
        <authorList>
            <person name="Komaki H."/>
            <person name="Tamura T."/>
        </authorList>
    </citation>
    <scope>NUCLEOTIDE SEQUENCE</scope>
    <source>
        <strain evidence="2">NBRC 12245</strain>
    </source>
</reference>
<sequence length="222" mass="24360">MVVVLGCLGGAGFVGIRAMRSSTPPVAKGLSFPGAPSAAPGAAPGTEAETVTGPRASTYPVRTADDLKRICEQWYYPKSPKVKSSGTQPVSIFGEESKDFDTKHEVTLFDIPDWYTAPKQKAWDPSSPGKVRLVACVDLVQTGKKIKNCKFDDPKGLRIPMREAKYRLALYEVATGRKVLEKTLTGEDEECPFMVLLGADRNVYSQVGDRQFYETLKKHVEK</sequence>
<comment type="caution">
    <text evidence="2">The sequence shown here is derived from an EMBL/GenBank/DDBJ whole genome shotgun (WGS) entry which is preliminary data.</text>
</comment>
<dbReference type="RefSeq" id="WP_212986206.1">
    <property type="nucleotide sequence ID" value="NZ_BAABEA010000029.1"/>
</dbReference>
<evidence type="ECO:0000256" key="1">
    <source>
        <dbReference type="SAM" id="MobiDB-lite"/>
    </source>
</evidence>
<dbReference type="EMBL" id="BOQL01000001">
    <property type="protein sequence ID" value="GIM62872.1"/>
    <property type="molecule type" value="Genomic_DNA"/>
</dbReference>
<feature type="compositionally biased region" description="Low complexity" evidence="1">
    <location>
        <begin position="33"/>
        <end position="45"/>
    </location>
</feature>
<dbReference type="AlphaFoldDB" id="A0A919VII2"/>
<proteinExistence type="predicted"/>
<gene>
    <name evidence="2" type="ORF">Aau02nite_00360</name>
</gene>
<feature type="region of interest" description="Disordered" evidence="1">
    <location>
        <begin position="30"/>
        <end position="58"/>
    </location>
</feature>
<name>A0A919VII2_9ACTN</name>
<accession>A0A919VII2</accession>
<evidence type="ECO:0000313" key="2">
    <source>
        <dbReference type="EMBL" id="GIM62872.1"/>
    </source>
</evidence>
<dbReference type="Proteomes" id="UP000681340">
    <property type="component" value="Unassembled WGS sequence"/>
</dbReference>
<protein>
    <submittedName>
        <fullName evidence="2">Uncharacterized protein</fullName>
    </submittedName>
</protein>